<protein>
    <submittedName>
        <fullName evidence="1">Uncharacterized protein</fullName>
    </submittedName>
</protein>
<evidence type="ECO:0000313" key="2">
    <source>
        <dbReference type="Proteomes" id="UP000837675"/>
    </source>
</evidence>
<dbReference type="Proteomes" id="UP000837675">
    <property type="component" value="Unassembled WGS sequence"/>
</dbReference>
<gene>
    <name evidence="1" type="ORF">MHYMCMPASI_00138</name>
</gene>
<reference evidence="1" key="1">
    <citation type="submission" date="2021-06" db="EMBL/GenBank/DDBJ databases">
        <authorList>
            <person name="Nardi T."/>
            <person name="Nardi T."/>
        </authorList>
    </citation>
    <scope>NUCLEOTIDE SEQUENCE</scope>
</reference>
<dbReference type="AlphaFoldDB" id="A0A8S4C0X3"/>
<sequence length="55" mass="6566">METHKNEVVLYTDELQYIRPTEGMIFWAQEERCLIAYTNNQWMKLIEDKSSAANL</sequence>
<comment type="caution">
    <text evidence="1">The sequence shown here is derived from an EMBL/GenBank/DDBJ whole genome shotgun (WGS) entry which is preliminary data.</text>
</comment>
<accession>A0A8S4C0X3</accession>
<organism evidence="1 2">
    <name type="scientific">Hyalomma marginatum</name>
    <dbReference type="NCBI Taxonomy" id="34627"/>
    <lineage>
        <taxon>Eukaryota</taxon>
        <taxon>Metazoa</taxon>
        <taxon>Ecdysozoa</taxon>
        <taxon>Arthropoda</taxon>
        <taxon>Chelicerata</taxon>
        <taxon>Arachnida</taxon>
        <taxon>Acari</taxon>
        <taxon>Parasitiformes</taxon>
        <taxon>Ixodida</taxon>
        <taxon>Ixodoidea</taxon>
        <taxon>Ixodidae</taxon>
        <taxon>Hyalomminae</taxon>
        <taxon>Hyalomma</taxon>
    </lineage>
</organism>
<keyword evidence="2" id="KW-1185">Reference proteome</keyword>
<proteinExistence type="predicted"/>
<name>A0A8S4C0X3_9ACAR</name>
<evidence type="ECO:0000313" key="1">
    <source>
        <dbReference type="EMBL" id="CAG7589403.1"/>
    </source>
</evidence>
<dbReference type="EMBL" id="CAJVAF010000038">
    <property type="protein sequence ID" value="CAG7589403.1"/>
    <property type="molecule type" value="Genomic_DNA"/>
</dbReference>